<keyword evidence="3" id="KW-1185">Reference proteome</keyword>
<evidence type="ECO:0000256" key="1">
    <source>
        <dbReference type="SAM" id="Phobius"/>
    </source>
</evidence>
<dbReference type="InterPro" id="IPR023813">
    <property type="entry name" value="HsmA-like"/>
</dbReference>
<dbReference type="NCBIfam" id="TIGR03987">
    <property type="entry name" value="HsmA family protein"/>
    <property type="match status" value="1"/>
</dbReference>
<organism evidence="2 3">
    <name type="scientific">Clostridium oryzae</name>
    <dbReference type="NCBI Taxonomy" id="1450648"/>
    <lineage>
        <taxon>Bacteria</taxon>
        <taxon>Bacillati</taxon>
        <taxon>Bacillota</taxon>
        <taxon>Clostridia</taxon>
        <taxon>Eubacteriales</taxon>
        <taxon>Clostridiaceae</taxon>
        <taxon>Clostridium</taxon>
    </lineage>
</organism>
<evidence type="ECO:0008006" key="4">
    <source>
        <dbReference type="Google" id="ProtNLM"/>
    </source>
</evidence>
<reference evidence="2 3" key="1">
    <citation type="submission" date="2017-03" db="EMBL/GenBank/DDBJ databases">
        <title>Genome sequence of Clostridium oryzae DSM 28571.</title>
        <authorList>
            <person name="Poehlein A."/>
            <person name="Daniel R."/>
        </authorList>
    </citation>
    <scope>NUCLEOTIDE SEQUENCE [LARGE SCALE GENOMIC DNA]</scope>
    <source>
        <strain evidence="2 3">DSM 28571</strain>
    </source>
</reference>
<protein>
    <recommendedName>
        <fullName evidence="4">TIGR03987 family protein</fullName>
    </recommendedName>
</protein>
<evidence type="ECO:0000313" key="2">
    <source>
        <dbReference type="EMBL" id="OPJ64774.1"/>
    </source>
</evidence>
<dbReference type="STRING" id="1450648.CLORY_02830"/>
<gene>
    <name evidence="2" type="ORF">CLORY_02830</name>
</gene>
<feature type="transmembrane region" description="Helical" evidence="1">
    <location>
        <begin position="6"/>
        <end position="22"/>
    </location>
</feature>
<dbReference type="RefSeq" id="WP_169911492.1">
    <property type="nucleotide sequence ID" value="NZ_MZGV01000002.1"/>
</dbReference>
<feature type="transmembrane region" description="Helical" evidence="1">
    <location>
        <begin position="66"/>
        <end position="88"/>
    </location>
</feature>
<comment type="caution">
    <text evidence="2">The sequence shown here is derived from an EMBL/GenBank/DDBJ whole genome shotgun (WGS) entry which is preliminary data.</text>
</comment>
<dbReference type="AlphaFoldDB" id="A0A1V4IYD5"/>
<keyword evidence="1" id="KW-0472">Membrane</keyword>
<proteinExistence type="predicted"/>
<sequence>MLVFAVIFVTLALVFYTVGIWSEKRHGQLEIKHLLFLCAGLVFDVTGTILMSKLSDKGFELNLHGIIGIVGILLMAVTVIYAVVVLAIKNDKARKNFSKFSVVVWLIWLLSYLSGMMIGI</sequence>
<evidence type="ECO:0000313" key="3">
    <source>
        <dbReference type="Proteomes" id="UP000190080"/>
    </source>
</evidence>
<name>A0A1V4IYD5_9CLOT</name>
<dbReference type="EMBL" id="MZGV01000002">
    <property type="protein sequence ID" value="OPJ64774.1"/>
    <property type="molecule type" value="Genomic_DNA"/>
</dbReference>
<keyword evidence="1" id="KW-0812">Transmembrane</keyword>
<keyword evidence="1" id="KW-1133">Transmembrane helix</keyword>
<dbReference type="Proteomes" id="UP000190080">
    <property type="component" value="Unassembled WGS sequence"/>
</dbReference>
<feature type="transmembrane region" description="Helical" evidence="1">
    <location>
        <begin position="100"/>
        <end position="119"/>
    </location>
</feature>
<feature type="transmembrane region" description="Helical" evidence="1">
    <location>
        <begin position="34"/>
        <end position="54"/>
    </location>
</feature>
<accession>A0A1V4IYD5</accession>